<name>A0AAW7ID12_9BACI</name>
<reference evidence="1" key="1">
    <citation type="submission" date="2023-06" db="EMBL/GenBank/DDBJ databases">
        <title>Comparative genomics of Bacillaceae isolates and their secondary metabolite potential.</title>
        <authorList>
            <person name="Song L."/>
            <person name="Nielsen L.J."/>
            <person name="Mohite O."/>
            <person name="Xu X."/>
            <person name="Weber T."/>
            <person name="Kovacs A.T."/>
        </authorList>
    </citation>
    <scope>NUCLEOTIDE SEQUENCE</scope>
    <source>
        <strain evidence="1">D8_B_37</strain>
    </source>
</reference>
<dbReference type="EMBL" id="JAUCEY010000008">
    <property type="protein sequence ID" value="MDM5454015.1"/>
    <property type="molecule type" value="Genomic_DNA"/>
</dbReference>
<gene>
    <name evidence="1" type="ORF">QUF89_17910</name>
</gene>
<comment type="caution">
    <text evidence="1">The sequence shown here is derived from an EMBL/GenBank/DDBJ whole genome shotgun (WGS) entry which is preliminary data.</text>
</comment>
<accession>A0AAW7ID12</accession>
<protein>
    <submittedName>
        <fullName evidence="1">Uncharacterized protein</fullName>
    </submittedName>
</protein>
<evidence type="ECO:0000313" key="1">
    <source>
        <dbReference type="EMBL" id="MDM5454015.1"/>
    </source>
</evidence>
<dbReference type="RefSeq" id="WP_289320528.1">
    <property type="nucleotide sequence ID" value="NZ_JAUCEY010000008.1"/>
</dbReference>
<sequence length="91" mass="11173">MNNQDYFNDENYTGNHLHVDNWKYEFTPLIEAFAWVRKDSSMDLFFNDFADDKEFQALFSDKEYYYNEFMGVFPGNVKTNQEVYEMFRNWV</sequence>
<dbReference type="AlphaFoldDB" id="A0AAW7ID12"/>
<dbReference type="Proteomes" id="UP001234602">
    <property type="component" value="Unassembled WGS sequence"/>
</dbReference>
<evidence type="ECO:0000313" key="2">
    <source>
        <dbReference type="Proteomes" id="UP001234602"/>
    </source>
</evidence>
<proteinExistence type="predicted"/>
<organism evidence="1 2">
    <name type="scientific">Peribacillus simplex</name>
    <dbReference type="NCBI Taxonomy" id="1478"/>
    <lineage>
        <taxon>Bacteria</taxon>
        <taxon>Bacillati</taxon>
        <taxon>Bacillota</taxon>
        <taxon>Bacilli</taxon>
        <taxon>Bacillales</taxon>
        <taxon>Bacillaceae</taxon>
        <taxon>Peribacillus</taxon>
    </lineage>
</organism>